<proteinExistence type="predicted"/>
<reference evidence="1" key="1">
    <citation type="submission" date="2022-09" db="EMBL/GenBank/DDBJ databases">
        <title>Actin cytoskeleton and complex cell architecture in an #Asgard archaeon.</title>
        <authorList>
            <person name="Ponce Toledo R.I."/>
            <person name="Schleper C."/>
            <person name="Rodrigues Oliveira T."/>
            <person name="Wollweber F."/>
            <person name="Xu J."/>
            <person name="Rittmann S."/>
            <person name="Klingl A."/>
            <person name="Pilhofer M."/>
        </authorList>
    </citation>
    <scope>NUCLEOTIDE SEQUENCE</scope>
    <source>
        <strain evidence="1">B-35</strain>
    </source>
</reference>
<name>A0ABY6HTM9_9ARCH</name>
<dbReference type="Pfam" id="PF12893">
    <property type="entry name" value="Lumazine_bd_2"/>
    <property type="match status" value="1"/>
</dbReference>
<sequence length="124" mass="14154">MNENEIDDIKKVIRNYITAVQTMNFNLVRSAWDTDGHRWIIDPDTQEPYKMLSASHEDVIKSIKHSSGPSFTADIISVEYTGTAAFAKIAWHSVDETKIGEINYILLLKTKSGWKIVSKNAHRF</sequence>
<dbReference type="Gene3D" id="3.10.450.50">
    <property type="match status" value="1"/>
</dbReference>
<protein>
    <recommendedName>
        <fullName evidence="3">Nuclear transport factor 2 family protein</fullName>
    </recommendedName>
</protein>
<gene>
    <name evidence="1" type="ORF">NEF87_003160</name>
</gene>
<dbReference type="EMBL" id="CP104013">
    <property type="protein sequence ID" value="UYP46875.1"/>
    <property type="molecule type" value="Genomic_DNA"/>
</dbReference>
<dbReference type="Proteomes" id="UP001208689">
    <property type="component" value="Chromosome"/>
</dbReference>
<dbReference type="InterPro" id="IPR032710">
    <property type="entry name" value="NTF2-like_dom_sf"/>
</dbReference>
<organism evidence="1 2">
    <name type="scientific">Candidatus Lokiarchaeum ossiferum</name>
    <dbReference type="NCBI Taxonomy" id="2951803"/>
    <lineage>
        <taxon>Archaea</taxon>
        <taxon>Promethearchaeati</taxon>
        <taxon>Promethearchaeota</taxon>
        <taxon>Promethearchaeia</taxon>
        <taxon>Promethearchaeales</taxon>
        <taxon>Promethearchaeaceae</taxon>
        <taxon>Candidatus Lokiarchaeum</taxon>
    </lineage>
</organism>
<evidence type="ECO:0000313" key="1">
    <source>
        <dbReference type="EMBL" id="UYP46875.1"/>
    </source>
</evidence>
<evidence type="ECO:0000313" key="2">
    <source>
        <dbReference type="Proteomes" id="UP001208689"/>
    </source>
</evidence>
<dbReference type="InterPro" id="IPR039437">
    <property type="entry name" value="FrzH/put_lumazine-bd"/>
</dbReference>
<dbReference type="SUPFAM" id="SSF54427">
    <property type="entry name" value="NTF2-like"/>
    <property type="match status" value="1"/>
</dbReference>
<keyword evidence="2" id="KW-1185">Reference proteome</keyword>
<evidence type="ECO:0008006" key="3">
    <source>
        <dbReference type="Google" id="ProtNLM"/>
    </source>
</evidence>
<accession>A0ABY6HTM9</accession>